<evidence type="ECO:0000313" key="2">
    <source>
        <dbReference type="Proteomes" id="UP000011939"/>
    </source>
</evidence>
<comment type="caution">
    <text evidence="1">The sequence shown here is derived from an EMBL/GenBank/DDBJ whole genome shotgun (WGS) entry which is preliminary data.</text>
</comment>
<dbReference type="EMBL" id="AMZQ01000008">
    <property type="protein sequence ID" value="EKU11122.1"/>
    <property type="molecule type" value="Genomic_DNA"/>
</dbReference>
<dbReference type="Proteomes" id="UP000011939">
    <property type="component" value="Unassembled WGS sequence"/>
</dbReference>
<protein>
    <submittedName>
        <fullName evidence="1">Uncharacterized protein</fullName>
    </submittedName>
</protein>
<dbReference type="AlphaFoldDB" id="M5IFE1"/>
<evidence type="ECO:0000313" key="1">
    <source>
        <dbReference type="EMBL" id="EKU11122.1"/>
    </source>
</evidence>
<name>M5IFE1_9BACT</name>
<gene>
    <name evidence="1" type="ORF">CSUNSWCD_2245</name>
</gene>
<proteinExistence type="predicted"/>
<dbReference type="PATRIC" id="fig|1244083.3.peg.1489"/>
<sequence>MLRHQILLFVAPNLKDSANAIVKFNGSNLTAELINLTALNARIGSRI</sequence>
<accession>M5IFE1</accession>
<reference evidence="1 2" key="1">
    <citation type="journal article" date="2013" name="Genome Announc.">
        <title>Genome Sequence of Campylobacter showae UNSWCD, Isolated from a Patient with Crohn's Disease.</title>
        <authorList>
            <person name="Tay A.P."/>
            <person name="Kaakoush N.O."/>
            <person name="Deshpande N.P."/>
            <person name="Chen Z."/>
            <person name="Mitchell H."/>
            <person name="Wilkins M.R."/>
        </authorList>
    </citation>
    <scope>NUCLEOTIDE SEQUENCE [LARGE SCALE GENOMIC DNA]</scope>
    <source>
        <strain evidence="1 2">CSUNSWCD</strain>
    </source>
</reference>
<organism evidence="1 2">
    <name type="scientific">Campylobacter showae CSUNSWCD</name>
    <dbReference type="NCBI Taxonomy" id="1244083"/>
    <lineage>
        <taxon>Bacteria</taxon>
        <taxon>Pseudomonadati</taxon>
        <taxon>Campylobacterota</taxon>
        <taxon>Epsilonproteobacteria</taxon>
        <taxon>Campylobacterales</taxon>
        <taxon>Campylobacteraceae</taxon>
        <taxon>Campylobacter</taxon>
    </lineage>
</organism>